<evidence type="ECO:0000313" key="2">
    <source>
        <dbReference type="Proteomes" id="UP000789405"/>
    </source>
</evidence>
<gene>
    <name evidence="1" type="ORF">DERYTH_LOCUS24814</name>
</gene>
<name>A0A9N9K2C6_9GLOM</name>
<dbReference type="Proteomes" id="UP000789405">
    <property type="component" value="Unassembled WGS sequence"/>
</dbReference>
<protein>
    <submittedName>
        <fullName evidence="1">1297_t:CDS:1</fullName>
    </submittedName>
</protein>
<feature type="non-terminal residue" evidence="1">
    <location>
        <position position="1"/>
    </location>
</feature>
<evidence type="ECO:0000313" key="1">
    <source>
        <dbReference type="EMBL" id="CAG8808124.1"/>
    </source>
</evidence>
<reference evidence="1" key="1">
    <citation type="submission" date="2021-06" db="EMBL/GenBank/DDBJ databases">
        <authorList>
            <person name="Kallberg Y."/>
            <person name="Tangrot J."/>
            <person name="Rosling A."/>
        </authorList>
    </citation>
    <scope>NUCLEOTIDE SEQUENCE</scope>
    <source>
        <strain evidence="1">MA453B</strain>
    </source>
</reference>
<proteinExistence type="predicted"/>
<dbReference type="AlphaFoldDB" id="A0A9N9K2C6"/>
<dbReference type="EMBL" id="CAJVPY010043377">
    <property type="protein sequence ID" value="CAG8808124.1"/>
    <property type="molecule type" value="Genomic_DNA"/>
</dbReference>
<accession>A0A9N9K2C6</accession>
<feature type="non-terminal residue" evidence="1">
    <location>
        <position position="42"/>
    </location>
</feature>
<keyword evidence="2" id="KW-1185">Reference proteome</keyword>
<sequence length="42" mass="4660">TTSFSNNTSLFIDFFNQNSSLQTSTSPIDIEISLYSQLTPLS</sequence>
<comment type="caution">
    <text evidence="1">The sequence shown here is derived from an EMBL/GenBank/DDBJ whole genome shotgun (WGS) entry which is preliminary data.</text>
</comment>
<organism evidence="1 2">
    <name type="scientific">Dentiscutata erythropus</name>
    <dbReference type="NCBI Taxonomy" id="1348616"/>
    <lineage>
        <taxon>Eukaryota</taxon>
        <taxon>Fungi</taxon>
        <taxon>Fungi incertae sedis</taxon>
        <taxon>Mucoromycota</taxon>
        <taxon>Glomeromycotina</taxon>
        <taxon>Glomeromycetes</taxon>
        <taxon>Diversisporales</taxon>
        <taxon>Gigasporaceae</taxon>
        <taxon>Dentiscutata</taxon>
    </lineage>
</organism>